<dbReference type="Proteomes" id="UP000319449">
    <property type="component" value="Unassembled WGS sequence"/>
</dbReference>
<keyword evidence="1" id="KW-1133">Transmembrane helix</keyword>
<sequence length="145" mass="16562">MNALEIDEAIDLYVNDRMENGREHARERFLAFTYLRHSSSEVREFLKKVAGLSRYYINFLRVMENPFKGPEFAWFASMVTVAIYACILLTDDENRLLGIGLLSGTIVYAVSLIVAVARNWCNVGVMIAIYREIVQLAENEMESAV</sequence>
<feature type="transmembrane region" description="Helical" evidence="1">
    <location>
        <begin position="96"/>
        <end position="117"/>
    </location>
</feature>
<keyword evidence="3" id="KW-1185">Reference proteome</keyword>
<protein>
    <submittedName>
        <fullName evidence="2">Uncharacterized protein</fullName>
    </submittedName>
</protein>
<reference evidence="2 3" key="1">
    <citation type="submission" date="2019-07" db="EMBL/GenBank/DDBJ databases">
        <title>Genomic Encyclopedia of Archaeal and Bacterial Type Strains, Phase II (KMG-II): from individual species to whole genera.</title>
        <authorList>
            <person name="Goeker M."/>
        </authorList>
    </citation>
    <scope>NUCLEOTIDE SEQUENCE [LARGE SCALE GENOMIC DNA]</scope>
    <source>
        <strain evidence="2 3">ATCC BAA-1139</strain>
    </source>
</reference>
<dbReference type="OrthoDB" id="5396159at2"/>
<proteinExistence type="predicted"/>
<dbReference type="AlphaFoldDB" id="A0A562WQI8"/>
<evidence type="ECO:0000313" key="3">
    <source>
        <dbReference type="Proteomes" id="UP000319449"/>
    </source>
</evidence>
<gene>
    <name evidence="2" type="ORF">JN12_00902</name>
</gene>
<dbReference type="EMBL" id="VLLN01000004">
    <property type="protein sequence ID" value="TWJ32462.1"/>
    <property type="molecule type" value="Genomic_DNA"/>
</dbReference>
<evidence type="ECO:0000256" key="1">
    <source>
        <dbReference type="SAM" id="Phobius"/>
    </source>
</evidence>
<evidence type="ECO:0000313" key="2">
    <source>
        <dbReference type="EMBL" id="TWJ32462.1"/>
    </source>
</evidence>
<name>A0A562WQI8_9BACT</name>
<accession>A0A562WQI8</accession>
<keyword evidence="1" id="KW-0812">Transmembrane</keyword>
<comment type="caution">
    <text evidence="2">The sequence shown here is derived from an EMBL/GenBank/DDBJ whole genome shotgun (WGS) entry which is preliminary data.</text>
</comment>
<organism evidence="2 3">
    <name type="scientific">Geobacter argillaceus</name>
    <dbReference type="NCBI Taxonomy" id="345631"/>
    <lineage>
        <taxon>Bacteria</taxon>
        <taxon>Pseudomonadati</taxon>
        <taxon>Thermodesulfobacteriota</taxon>
        <taxon>Desulfuromonadia</taxon>
        <taxon>Geobacterales</taxon>
        <taxon>Geobacteraceae</taxon>
        <taxon>Geobacter</taxon>
    </lineage>
</organism>
<dbReference type="NCBIfam" id="NF045710">
    <property type="entry name" value="GSU0071_fam"/>
    <property type="match status" value="1"/>
</dbReference>
<feature type="transmembrane region" description="Helical" evidence="1">
    <location>
        <begin position="72"/>
        <end position="90"/>
    </location>
</feature>
<keyword evidence="1" id="KW-0472">Membrane</keyword>